<feature type="region of interest" description="Disordered" evidence="1">
    <location>
        <begin position="1"/>
        <end position="129"/>
    </location>
</feature>
<evidence type="ECO:0000256" key="1">
    <source>
        <dbReference type="SAM" id="MobiDB-lite"/>
    </source>
</evidence>
<organism evidence="2">
    <name type="scientific">Arundo donax</name>
    <name type="common">Giant reed</name>
    <name type="synonym">Donax arundinaceus</name>
    <dbReference type="NCBI Taxonomy" id="35708"/>
    <lineage>
        <taxon>Eukaryota</taxon>
        <taxon>Viridiplantae</taxon>
        <taxon>Streptophyta</taxon>
        <taxon>Embryophyta</taxon>
        <taxon>Tracheophyta</taxon>
        <taxon>Spermatophyta</taxon>
        <taxon>Magnoliopsida</taxon>
        <taxon>Liliopsida</taxon>
        <taxon>Poales</taxon>
        <taxon>Poaceae</taxon>
        <taxon>PACMAD clade</taxon>
        <taxon>Arundinoideae</taxon>
        <taxon>Arundineae</taxon>
        <taxon>Arundo</taxon>
    </lineage>
</organism>
<protein>
    <submittedName>
        <fullName evidence="2">Uncharacterized protein</fullName>
    </submittedName>
</protein>
<evidence type="ECO:0000313" key="2">
    <source>
        <dbReference type="EMBL" id="JAE12402.1"/>
    </source>
</evidence>
<feature type="compositionally biased region" description="Basic residues" evidence="1">
    <location>
        <begin position="90"/>
        <end position="100"/>
    </location>
</feature>
<sequence>MDECFDFGGAAAEGSLNESKMESREADGDGDGVDLGGGGAGAAAVPKRSSYEGAGGAPPDAEADLEPVQADPEAAEERAADMGAAFPCGRRPKSRARRPWKSSMPNAGRTRIAGSEAHPHNHASSTAHR</sequence>
<reference evidence="2" key="2">
    <citation type="journal article" date="2015" name="Data Brief">
        <title>Shoot transcriptome of the giant reed, Arundo donax.</title>
        <authorList>
            <person name="Barrero R.A."/>
            <person name="Guerrero F.D."/>
            <person name="Moolhuijzen P."/>
            <person name="Goolsby J.A."/>
            <person name="Tidwell J."/>
            <person name="Bellgard S.E."/>
            <person name="Bellgard M.I."/>
        </authorList>
    </citation>
    <scope>NUCLEOTIDE SEQUENCE</scope>
    <source>
        <tissue evidence="2">Shoot tissue taken approximately 20 cm above the soil surface</tissue>
    </source>
</reference>
<dbReference type="EMBL" id="GBRH01185494">
    <property type="protein sequence ID" value="JAE12402.1"/>
    <property type="molecule type" value="Transcribed_RNA"/>
</dbReference>
<proteinExistence type="predicted"/>
<reference evidence="2" key="1">
    <citation type="submission" date="2014-09" db="EMBL/GenBank/DDBJ databases">
        <authorList>
            <person name="Magalhaes I.L.F."/>
            <person name="Oliveira U."/>
            <person name="Santos F.R."/>
            <person name="Vidigal T.H.D.A."/>
            <person name="Brescovit A.D."/>
            <person name="Santos A.J."/>
        </authorList>
    </citation>
    <scope>NUCLEOTIDE SEQUENCE</scope>
    <source>
        <tissue evidence="2">Shoot tissue taken approximately 20 cm above the soil surface</tissue>
    </source>
</reference>
<accession>A0A0A9FJ76</accession>
<dbReference type="AlphaFoldDB" id="A0A0A9FJ76"/>
<name>A0A0A9FJ76_ARUDO</name>